<keyword evidence="2 6" id="KW-0812">Transmembrane</keyword>
<protein>
    <recommendedName>
        <fullName evidence="11">Threonine/serine exporter-like N-terminal domain-containing protein</fullName>
    </recommendedName>
</protein>
<proteinExistence type="inferred from homology"/>
<reference evidence="10" key="1">
    <citation type="journal article" date="2017" name="Genome Biol.">
        <title>Comparative genomics reveals high biological diversity and specific adaptations in the industrially and medically important fungal genus Aspergillus.</title>
        <authorList>
            <person name="de Vries R.P."/>
            <person name="Riley R."/>
            <person name="Wiebenga A."/>
            <person name="Aguilar-Osorio G."/>
            <person name="Amillis S."/>
            <person name="Uchima C.A."/>
            <person name="Anderluh G."/>
            <person name="Asadollahi M."/>
            <person name="Askin M."/>
            <person name="Barry K."/>
            <person name="Battaglia E."/>
            <person name="Bayram O."/>
            <person name="Benocci T."/>
            <person name="Braus-Stromeyer S.A."/>
            <person name="Caldana C."/>
            <person name="Canovas D."/>
            <person name="Cerqueira G.C."/>
            <person name="Chen F."/>
            <person name="Chen W."/>
            <person name="Choi C."/>
            <person name="Clum A."/>
            <person name="Dos Santos R.A."/>
            <person name="Damasio A.R."/>
            <person name="Diallinas G."/>
            <person name="Emri T."/>
            <person name="Fekete E."/>
            <person name="Flipphi M."/>
            <person name="Freyberg S."/>
            <person name="Gallo A."/>
            <person name="Gournas C."/>
            <person name="Habgood R."/>
            <person name="Hainaut M."/>
            <person name="Harispe M.L."/>
            <person name="Henrissat B."/>
            <person name="Hilden K.S."/>
            <person name="Hope R."/>
            <person name="Hossain A."/>
            <person name="Karabika E."/>
            <person name="Karaffa L."/>
            <person name="Karanyi Z."/>
            <person name="Krasevec N."/>
            <person name="Kuo A."/>
            <person name="Kusch H."/>
            <person name="LaButti K."/>
            <person name="Lagendijk E.L."/>
            <person name="Lapidus A."/>
            <person name="Levasseur A."/>
            <person name="Lindquist E."/>
            <person name="Lipzen A."/>
            <person name="Logrieco A.F."/>
            <person name="MacCabe A."/>
            <person name="Maekelae M.R."/>
            <person name="Malavazi I."/>
            <person name="Melin P."/>
            <person name="Meyer V."/>
            <person name="Mielnichuk N."/>
            <person name="Miskei M."/>
            <person name="Molnar A.P."/>
            <person name="Mule G."/>
            <person name="Ngan C.Y."/>
            <person name="Orejas M."/>
            <person name="Orosz E."/>
            <person name="Ouedraogo J.P."/>
            <person name="Overkamp K.M."/>
            <person name="Park H.-S."/>
            <person name="Perrone G."/>
            <person name="Piumi F."/>
            <person name="Punt P.J."/>
            <person name="Ram A.F."/>
            <person name="Ramon A."/>
            <person name="Rauscher S."/>
            <person name="Record E."/>
            <person name="Riano-Pachon D.M."/>
            <person name="Robert V."/>
            <person name="Roehrig J."/>
            <person name="Ruller R."/>
            <person name="Salamov A."/>
            <person name="Salih N.S."/>
            <person name="Samson R.A."/>
            <person name="Sandor E."/>
            <person name="Sanguinetti M."/>
            <person name="Schuetze T."/>
            <person name="Sepcic K."/>
            <person name="Shelest E."/>
            <person name="Sherlock G."/>
            <person name="Sophianopoulou V."/>
            <person name="Squina F.M."/>
            <person name="Sun H."/>
            <person name="Susca A."/>
            <person name="Todd R.B."/>
            <person name="Tsang A."/>
            <person name="Unkles S.E."/>
            <person name="van de Wiele N."/>
            <person name="van Rossen-Uffink D."/>
            <person name="Oliveira J.V."/>
            <person name="Vesth T.C."/>
            <person name="Visser J."/>
            <person name="Yu J.-H."/>
            <person name="Zhou M."/>
            <person name="Andersen M.R."/>
            <person name="Archer D.B."/>
            <person name="Baker S.E."/>
            <person name="Benoit I."/>
            <person name="Brakhage A.A."/>
            <person name="Braus G.H."/>
            <person name="Fischer R."/>
            <person name="Frisvad J.C."/>
            <person name="Goldman G.H."/>
            <person name="Houbraken J."/>
            <person name="Oakley B."/>
            <person name="Pocsi I."/>
            <person name="Scazzocchio C."/>
            <person name="Seiboth B."/>
            <person name="vanKuyk P.A."/>
            <person name="Wortman J."/>
            <person name="Dyer P.S."/>
            <person name="Grigoriev I.V."/>
        </authorList>
    </citation>
    <scope>NUCLEOTIDE SEQUENCE [LARGE SCALE GENOMIC DNA]</scope>
    <source>
        <strain evidence="10">CBS 516.65</strain>
    </source>
</reference>
<evidence type="ECO:0000313" key="10">
    <source>
        <dbReference type="Proteomes" id="UP000184300"/>
    </source>
</evidence>
<comment type="subcellular location">
    <subcellularLocation>
        <location evidence="1">Membrane</location>
        <topology evidence="1">Multi-pass membrane protein</topology>
    </subcellularLocation>
</comment>
<evidence type="ECO:0000256" key="5">
    <source>
        <dbReference type="ARBA" id="ARBA00034125"/>
    </source>
</evidence>
<dbReference type="RefSeq" id="XP_022401986.1">
    <property type="nucleotide sequence ID" value="XM_022543445.1"/>
</dbReference>
<dbReference type="PANTHER" id="PTHR31082">
    <property type="entry name" value="PHEROMONE-REGULATED MEMBRANE PROTEIN 10"/>
    <property type="match status" value="1"/>
</dbReference>
<dbReference type="EMBL" id="KV878895">
    <property type="protein sequence ID" value="OJJ85288.1"/>
    <property type="molecule type" value="Genomic_DNA"/>
</dbReference>
<dbReference type="VEuPathDB" id="FungiDB:ASPGLDRAFT_25119"/>
<evidence type="ECO:0000256" key="2">
    <source>
        <dbReference type="ARBA" id="ARBA00022692"/>
    </source>
</evidence>
<dbReference type="GO" id="GO:0022857">
    <property type="term" value="F:transmembrane transporter activity"/>
    <property type="evidence" value="ECO:0007669"/>
    <property type="project" value="InterPro"/>
</dbReference>
<feature type="transmembrane region" description="Helical" evidence="6">
    <location>
        <begin position="195"/>
        <end position="215"/>
    </location>
</feature>
<evidence type="ECO:0000256" key="1">
    <source>
        <dbReference type="ARBA" id="ARBA00004141"/>
    </source>
</evidence>
<feature type="transmembrane region" description="Helical" evidence="6">
    <location>
        <begin position="276"/>
        <end position="299"/>
    </location>
</feature>
<dbReference type="Proteomes" id="UP000184300">
    <property type="component" value="Unassembled WGS sequence"/>
</dbReference>
<evidence type="ECO:0000256" key="3">
    <source>
        <dbReference type="ARBA" id="ARBA00022989"/>
    </source>
</evidence>
<dbReference type="PANTHER" id="PTHR31082:SF11">
    <property type="entry name" value="DUF1212 DOMAIN MEMBRANE PROTEIN (AFU_ORTHOLOGUE AFUA_5G07620)"/>
    <property type="match status" value="1"/>
</dbReference>
<dbReference type="InterPro" id="IPR024528">
    <property type="entry name" value="ThrE_2"/>
</dbReference>
<feature type="transmembrane region" description="Helical" evidence="6">
    <location>
        <begin position="24"/>
        <end position="41"/>
    </location>
</feature>
<dbReference type="OrthoDB" id="413008at2759"/>
<dbReference type="Pfam" id="PF12821">
    <property type="entry name" value="ThrE_2"/>
    <property type="match status" value="1"/>
</dbReference>
<evidence type="ECO:0000259" key="8">
    <source>
        <dbReference type="Pfam" id="PF12821"/>
    </source>
</evidence>
<evidence type="ECO:0000256" key="6">
    <source>
        <dbReference type="SAM" id="Phobius"/>
    </source>
</evidence>
<accession>A0A1L9VMY0</accession>
<feature type="domain" description="Threonine/Serine exporter ThrE" evidence="8">
    <location>
        <begin position="151"/>
        <end position="296"/>
    </location>
</feature>
<name>A0A1L9VMY0_ASPGL</name>
<dbReference type="InterPro" id="IPR010619">
    <property type="entry name" value="ThrE-like_N"/>
</dbReference>
<feature type="domain" description="Threonine/serine exporter-like N-terminal" evidence="7">
    <location>
        <begin position="2"/>
        <end position="121"/>
    </location>
</feature>
<comment type="similarity">
    <text evidence="5">Belongs to the ThrE exporter (TC 2.A.79) family.</text>
</comment>
<dbReference type="Pfam" id="PF06738">
    <property type="entry name" value="ThrE"/>
    <property type="match status" value="1"/>
</dbReference>
<sequence>MVVLSGIASVAVGPWAFSARPIDMLIIFLSGCILGFMRYIVAPRSAQCLRTQAFGSICHNGESLFCFSAIAQSSIALVFPCFSVLCSLELQSHQIIAGSIRLVYIIYSLLLGYGVTVGTVIYGLLDGNTTQQSSCPANSLDVHYSEYIQHFVFVAIYCFFAAILNQAKWKQTPIMVLLGTAGYVTNYFSTKKLGSTSPVANTVSAFTIGLFASLYSRLWHGHDAAAIVPGMFTLVSSGLASSGSILSGLAYAEEIRNGTASQDSSASTVQNSLTSLGYTMIQTAIGITVGLFIAALIVYPRGKQ</sequence>
<dbReference type="GO" id="GO:0016020">
    <property type="term" value="C:membrane"/>
    <property type="evidence" value="ECO:0007669"/>
    <property type="project" value="UniProtKB-SubCell"/>
</dbReference>
<gene>
    <name evidence="9" type="ORF">ASPGLDRAFT_25119</name>
</gene>
<keyword evidence="10" id="KW-1185">Reference proteome</keyword>
<organism evidence="9 10">
    <name type="scientific">Aspergillus glaucus CBS 516.65</name>
    <dbReference type="NCBI Taxonomy" id="1160497"/>
    <lineage>
        <taxon>Eukaryota</taxon>
        <taxon>Fungi</taxon>
        <taxon>Dikarya</taxon>
        <taxon>Ascomycota</taxon>
        <taxon>Pezizomycotina</taxon>
        <taxon>Eurotiomycetes</taxon>
        <taxon>Eurotiomycetidae</taxon>
        <taxon>Eurotiales</taxon>
        <taxon>Aspergillaceae</taxon>
        <taxon>Aspergillus</taxon>
        <taxon>Aspergillus subgen. Aspergillus</taxon>
    </lineage>
</organism>
<evidence type="ECO:0000313" key="9">
    <source>
        <dbReference type="EMBL" id="OJJ85288.1"/>
    </source>
</evidence>
<feature type="transmembrane region" description="Helical" evidence="6">
    <location>
        <begin position="102"/>
        <end position="125"/>
    </location>
</feature>
<keyword evidence="4 6" id="KW-0472">Membrane</keyword>
<evidence type="ECO:0000256" key="4">
    <source>
        <dbReference type="ARBA" id="ARBA00023136"/>
    </source>
</evidence>
<feature type="transmembrane region" description="Helical" evidence="6">
    <location>
        <begin position="147"/>
        <end position="165"/>
    </location>
</feature>
<dbReference type="AlphaFoldDB" id="A0A1L9VMY0"/>
<evidence type="ECO:0000259" key="7">
    <source>
        <dbReference type="Pfam" id="PF06738"/>
    </source>
</evidence>
<dbReference type="InterPro" id="IPR051361">
    <property type="entry name" value="ThrE/Ser_Exporter"/>
</dbReference>
<dbReference type="GeneID" id="34459706"/>
<keyword evidence="3 6" id="KW-1133">Transmembrane helix</keyword>
<evidence type="ECO:0008006" key="11">
    <source>
        <dbReference type="Google" id="ProtNLM"/>
    </source>
</evidence>